<keyword evidence="2" id="KW-1185">Reference proteome</keyword>
<organism evidence="1 2">
    <name type="scientific">Alkaliphilus metalliredigens (strain QYMF)</name>
    <dbReference type="NCBI Taxonomy" id="293826"/>
    <lineage>
        <taxon>Bacteria</taxon>
        <taxon>Bacillati</taxon>
        <taxon>Bacillota</taxon>
        <taxon>Clostridia</taxon>
        <taxon>Peptostreptococcales</taxon>
        <taxon>Natronincolaceae</taxon>
        <taxon>Alkaliphilus</taxon>
    </lineage>
</organism>
<dbReference type="Proteomes" id="UP000001572">
    <property type="component" value="Chromosome"/>
</dbReference>
<dbReference type="EMBL" id="CP000724">
    <property type="protein sequence ID" value="ABR48027.1"/>
    <property type="molecule type" value="Genomic_DNA"/>
</dbReference>
<name>A6TPA9_ALKMQ</name>
<evidence type="ECO:0000313" key="1">
    <source>
        <dbReference type="EMBL" id="ABR48027.1"/>
    </source>
</evidence>
<proteinExistence type="predicted"/>
<reference evidence="2" key="1">
    <citation type="journal article" date="2016" name="Genome Announc.">
        <title>Complete genome sequence of Alkaliphilus metalliredigens strain QYMF, an alkaliphilic and metal-reducing bacterium isolated from borax-contaminated leachate ponds.</title>
        <authorList>
            <person name="Hwang C."/>
            <person name="Copeland A."/>
            <person name="Lucas S."/>
            <person name="Lapidus A."/>
            <person name="Barry K."/>
            <person name="Detter J.C."/>
            <person name="Glavina Del Rio T."/>
            <person name="Hammon N."/>
            <person name="Israni S."/>
            <person name="Dalin E."/>
            <person name="Tice H."/>
            <person name="Pitluck S."/>
            <person name="Chertkov O."/>
            <person name="Brettin T."/>
            <person name="Bruce D."/>
            <person name="Han C."/>
            <person name="Schmutz J."/>
            <person name="Larimer F."/>
            <person name="Land M.L."/>
            <person name="Hauser L."/>
            <person name="Kyrpides N."/>
            <person name="Mikhailova N."/>
            <person name="Ye Q."/>
            <person name="Zhou J."/>
            <person name="Richardson P."/>
            <person name="Fields M.W."/>
        </authorList>
    </citation>
    <scope>NUCLEOTIDE SEQUENCE [LARGE SCALE GENOMIC DNA]</scope>
    <source>
        <strain evidence="2">QYMF</strain>
    </source>
</reference>
<dbReference type="AlphaFoldDB" id="A6TPA9"/>
<dbReference type="HOGENOM" id="CLU_2550842_0_0_9"/>
<sequence>MNHHNSILAKGEVIETEQFQQYDQLKSELLIFAYEFRSRGASSGARLGIIQHRLFLGENEINQLEKRVGNILEIIDGLTTGN</sequence>
<gene>
    <name evidence="1" type="ordered locus">Amet_1858</name>
</gene>
<accession>A6TPA9</accession>
<dbReference type="KEGG" id="amt:Amet_1858"/>
<protein>
    <submittedName>
        <fullName evidence="1">Uncharacterized protein</fullName>
    </submittedName>
</protein>
<dbReference type="STRING" id="293826.Amet_1858"/>
<evidence type="ECO:0000313" key="2">
    <source>
        <dbReference type="Proteomes" id="UP000001572"/>
    </source>
</evidence>